<feature type="compositionally biased region" description="Acidic residues" evidence="5">
    <location>
        <begin position="56"/>
        <end position="68"/>
    </location>
</feature>
<feature type="compositionally biased region" description="Basic and acidic residues" evidence="5">
    <location>
        <begin position="31"/>
        <end position="48"/>
    </location>
</feature>
<comment type="subcellular location">
    <subcellularLocation>
        <location evidence="1">Nucleus</location>
        <location evidence="1">Nucleolus</location>
    </subcellularLocation>
</comment>
<dbReference type="InterPro" id="IPR011501">
    <property type="entry name" value="Noc3_N"/>
</dbReference>
<dbReference type="Proteomes" id="UP001175228">
    <property type="component" value="Unassembled WGS sequence"/>
</dbReference>
<dbReference type="GO" id="GO:0003682">
    <property type="term" value="F:chromatin binding"/>
    <property type="evidence" value="ECO:0007669"/>
    <property type="project" value="TreeGrafter"/>
</dbReference>
<evidence type="ECO:0000256" key="1">
    <source>
        <dbReference type="ARBA" id="ARBA00004604"/>
    </source>
</evidence>
<keyword evidence="4" id="KW-0539">Nucleus</keyword>
<sequence length="792" mass="88468">MGLKTGKRSGPPSQKPSKRRKLDHGNKRKPTKEPTKSTKAKGKEKAADRLVIPIPEGDEDSNLSDQDMDLLNGYESSVAFLGRLDQAGISRSKKETVRLHRMNKPRRQKNDADNLPAVNSDVEDDGSWSSGIDDDFDSEYGDDNSDIHQLSASDSDAEMPYETAPRISQAFQEPKQKIVQRLPIKLTDGRVQELGIKSTIADSEDSEDNNEEEEESPSMAQSSRKVDDVSTGARFGRAAIVDVVTRTSRKARIQEAKNQIAGICQDIISDPESSLGLLRRLHVFSLEQVSSPTHPDPVPNDSLIRKLAMLSQLAVFVDIIPGYRIRSLTDKEKAENVSQQVAKTRDWEQGLVGVYQSYLRVLEAESKGARGELTEVALQCMCTLLTSAIHFNFRINLMGCIVGRLSKKSWDKCSDLCLDTIIKVFHTDLTGEPSLELVRLINRMVKEKRYNVNPKVLSCLPFLRLKTELGVRASNSKADKDAPTKGKMKRPGSGKRKPGDAPHLSKKVKKIMKERKEIEREFREAEAEVDIEERSNTQTETLKLLFVLYFSILKFPTTTALLPAALEGVSKFAHLVNVDFFKDLLQVLKGLIERDTTPGDEESTDEIFIHYRLLCIITAFDLLSGQGEALNIDLGDFITHLYALLQPLSLMPSIDSISSVSPGRTEKSLADKLFRALNVIFSPRTLGTTAPSWRSAAFAKRLLGAAFHWPPAVTLRTLSFVSGLLLKDEKLQSLLFTEERSLDGVYRPDIDDPQLCNPFGTTLWELYALRDNYCDASVRAEAQKLLLQAYCQ</sequence>
<dbReference type="AlphaFoldDB" id="A0AA39QJY8"/>
<evidence type="ECO:0000256" key="3">
    <source>
        <dbReference type="ARBA" id="ARBA00023054"/>
    </source>
</evidence>
<comment type="similarity">
    <text evidence="2">Belongs to the CBF/MAK21 family.</text>
</comment>
<evidence type="ECO:0000313" key="9">
    <source>
        <dbReference type="Proteomes" id="UP001175228"/>
    </source>
</evidence>
<organism evidence="8 9">
    <name type="scientific">Armillaria luteobubalina</name>
    <dbReference type="NCBI Taxonomy" id="153913"/>
    <lineage>
        <taxon>Eukaryota</taxon>
        <taxon>Fungi</taxon>
        <taxon>Dikarya</taxon>
        <taxon>Basidiomycota</taxon>
        <taxon>Agaricomycotina</taxon>
        <taxon>Agaricomycetes</taxon>
        <taxon>Agaricomycetidae</taxon>
        <taxon>Agaricales</taxon>
        <taxon>Marasmiineae</taxon>
        <taxon>Physalacriaceae</taxon>
        <taxon>Armillaria</taxon>
    </lineage>
</organism>
<gene>
    <name evidence="8" type="ORF">EDD18DRAFT_1306399</name>
</gene>
<protein>
    <submittedName>
        <fullName evidence="8">Nucleolar complex-associated protein-domain-containing protein</fullName>
    </submittedName>
</protein>
<dbReference type="EMBL" id="JAUEPU010000004">
    <property type="protein sequence ID" value="KAK0503226.1"/>
    <property type="molecule type" value="Genomic_DNA"/>
</dbReference>
<dbReference type="Pfam" id="PF07540">
    <property type="entry name" value="NOC3p"/>
    <property type="match status" value="1"/>
</dbReference>
<evidence type="ECO:0000313" key="8">
    <source>
        <dbReference type="EMBL" id="KAK0503226.1"/>
    </source>
</evidence>
<comment type="caution">
    <text evidence="8">The sequence shown here is derived from an EMBL/GenBank/DDBJ whole genome shotgun (WGS) entry which is preliminary data.</text>
</comment>
<accession>A0AA39QJY8</accession>
<keyword evidence="9" id="KW-1185">Reference proteome</keyword>
<dbReference type="InterPro" id="IPR016903">
    <property type="entry name" value="Nucleolar_cplx-assoc_3"/>
</dbReference>
<keyword evidence="3" id="KW-0175">Coiled coil</keyword>
<feature type="compositionally biased region" description="Acidic residues" evidence="5">
    <location>
        <begin position="121"/>
        <end position="144"/>
    </location>
</feature>
<proteinExistence type="inferred from homology"/>
<evidence type="ECO:0000256" key="5">
    <source>
        <dbReference type="SAM" id="MobiDB-lite"/>
    </source>
</evidence>
<dbReference type="GO" id="GO:0005730">
    <property type="term" value="C:nucleolus"/>
    <property type="evidence" value="ECO:0007669"/>
    <property type="project" value="UniProtKB-SubCell"/>
</dbReference>
<dbReference type="InterPro" id="IPR005612">
    <property type="entry name" value="CCAAT-binding_factor"/>
</dbReference>
<feature type="region of interest" description="Disordered" evidence="5">
    <location>
        <begin position="85"/>
        <end position="161"/>
    </location>
</feature>
<feature type="compositionally biased region" description="Basic residues" evidence="5">
    <location>
        <begin position="486"/>
        <end position="496"/>
    </location>
</feature>
<dbReference type="Pfam" id="PF03914">
    <property type="entry name" value="CBF"/>
    <property type="match status" value="1"/>
</dbReference>
<dbReference type="PANTHER" id="PTHR14428">
    <property type="entry name" value="NUCLEOLAR COMPLEX PROTEIN 3"/>
    <property type="match status" value="1"/>
</dbReference>
<evidence type="ECO:0000259" key="7">
    <source>
        <dbReference type="Pfam" id="PF07540"/>
    </source>
</evidence>
<feature type="region of interest" description="Disordered" evidence="5">
    <location>
        <begin position="195"/>
        <end position="230"/>
    </location>
</feature>
<feature type="region of interest" description="Disordered" evidence="5">
    <location>
        <begin position="474"/>
        <end position="506"/>
    </location>
</feature>
<name>A0AA39QJY8_9AGAR</name>
<evidence type="ECO:0000256" key="2">
    <source>
        <dbReference type="ARBA" id="ARBA00007797"/>
    </source>
</evidence>
<feature type="region of interest" description="Disordered" evidence="5">
    <location>
        <begin position="1"/>
        <end position="68"/>
    </location>
</feature>
<feature type="compositionally biased region" description="Basic residues" evidence="5">
    <location>
        <begin position="16"/>
        <end position="30"/>
    </location>
</feature>
<evidence type="ECO:0000256" key="4">
    <source>
        <dbReference type="ARBA" id="ARBA00023242"/>
    </source>
</evidence>
<reference evidence="8" key="1">
    <citation type="submission" date="2023-06" db="EMBL/GenBank/DDBJ databases">
        <authorList>
            <consortium name="Lawrence Berkeley National Laboratory"/>
            <person name="Ahrendt S."/>
            <person name="Sahu N."/>
            <person name="Indic B."/>
            <person name="Wong-Bajracharya J."/>
            <person name="Merenyi Z."/>
            <person name="Ke H.-M."/>
            <person name="Monk M."/>
            <person name="Kocsube S."/>
            <person name="Drula E."/>
            <person name="Lipzen A."/>
            <person name="Balint B."/>
            <person name="Henrissat B."/>
            <person name="Andreopoulos B."/>
            <person name="Martin F.M."/>
            <person name="Harder C.B."/>
            <person name="Rigling D."/>
            <person name="Ford K.L."/>
            <person name="Foster G.D."/>
            <person name="Pangilinan J."/>
            <person name="Papanicolaou A."/>
            <person name="Barry K."/>
            <person name="LaButti K."/>
            <person name="Viragh M."/>
            <person name="Koriabine M."/>
            <person name="Yan M."/>
            <person name="Riley R."/>
            <person name="Champramary S."/>
            <person name="Plett K.L."/>
            <person name="Tsai I.J."/>
            <person name="Slot J."/>
            <person name="Sipos G."/>
            <person name="Plett J."/>
            <person name="Nagy L.G."/>
            <person name="Grigoriev I.V."/>
        </authorList>
    </citation>
    <scope>NUCLEOTIDE SEQUENCE</scope>
    <source>
        <strain evidence="8">HWK02</strain>
    </source>
</reference>
<feature type="domain" description="Nucleolar complex-associated protein 3 N-terminal" evidence="7">
    <location>
        <begin position="255"/>
        <end position="358"/>
    </location>
</feature>
<dbReference type="PANTHER" id="PTHR14428:SF5">
    <property type="entry name" value="NUCLEOLAR COMPLEX PROTEIN 3 HOMOLOG"/>
    <property type="match status" value="1"/>
</dbReference>
<feature type="compositionally biased region" description="Acidic residues" evidence="5">
    <location>
        <begin position="202"/>
        <end position="216"/>
    </location>
</feature>
<evidence type="ECO:0000259" key="6">
    <source>
        <dbReference type="Pfam" id="PF03914"/>
    </source>
</evidence>
<dbReference type="GO" id="GO:0006270">
    <property type="term" value="P:DNA replication initiation"/>
    <property type="evidence" value="ECO:0007669"/>
    <property type="project" value="TreeGrafter"/>
</dbReference>
<feature type="domain" description="CCAAT-binding factor" evidence="6">
    <location>
        <begin position="613"/>
        <end position="775"/>
    </location>
</feature>